<organism evidence="1">
    <name type="scientific">Rhizophora mucronata</name>
    <name type="common">Asiatic mangrove</name>
    <dbReference type="NCBI Taxonomy" id="61149"/>
    <lineage>
        <taxon>Eukaryota</taxon>
        <taxon>Viridiplantae</taxon>
        <taxon>Streptophyta</taxon>
        <taxon>Embryophyta</taxon>
        <taxon>Tracheophyta</taxon>
        <taxon>Spermatophyta</taxon>
        <taxon>Magnoliopsida</taxon>
        <taxon>eudicotyledons</taxon>
        <taxon>Gunneridae</taxon>
        <taxon>Pentapetalae</taxon>
        <taxon>rosids</taxon>
        <taxon>fabids</taxon>
        <taxon>Malpighiales</taxon>
        <taxon>Rhizophoraceae</taxon>
        <taxon>Rhizophora</taxon>
    </lineage>
</organism>
<dbReference type="AlphaFoldDB" id="A0A2P2J142"/>
<sequence>MHTSTAETLLECKTRPKCYQKHKLTKVHTTACGPSVEGKWFLSSKIQVFLVLLATETKLLLM</sequence>
<protein>
    <submittedName>
        <fullName evidence="1">Uncharacterized protein</fullName>
    </submittedName>
</protein>
<accession>A0A2P2J142</accession>
<evidence type="ECO:0000313" key="1">
    <source>
        <dbReference type="EMBL" id="MBW87157.1"/>
    </source>
</evidence>
<proteinExistence type="predicted"/>
<reference evidence="1" key="1">
    <citation type="submission" date="2018-02" db="EMBL/GenBank/DDBJ databases">
        <title>Rhizophora mucronata_Transcriptome.</title>
        <authorList>
            <person name="Meera S.P."/>
            <person name="Sreeshan A."/>
            <person name="Augustine A."/>
        </authorList>
    </citation>
    <scope>NUCLEOTIDE SEQUENCE</scope>
    <source>
        <tissue evidence="1">Leaf</tissue>
    </source>
</reference>
<dbReference type="EMBL" id="GGEC01006674">
    <property type="protein sequence ID" value="MBW87157.1"/>
    <property type="molecule type" value="Transcribed_RNA"/>
</dbReference>
<name>A0A2P2J142_RHIMU</name>